<protein>
    <recommendedName>
        <fullName evidence="1">BFN domain-containing protein</fullName>
    </recommendedName>
</protein>
<reference evidence="2 3" key="1">
    <citation type="journal article" date="2016" name="Nat. Commun.">
        <title>Thousands of microbial genomes shed light on interconnected biogeochemical processes in an aquifer system.</title>
        <authorList>
            <person name="Anantharaman K."/>
            <person name="Brown C.T."/>
            <person name="Hug L.A."/>
            <person name="Sharon I."/>
            <person name="Castelle C.J."/>
            <person name="Probst A.J."/>
            <person name="Thomas B.C."/>
            <person name="Singh A."/>
            <person name="Wilkins M.J."/>
            <person name="Karaoz U."/>
            <person name="Brodie E.L."/>
            <person name="Williams K.H."/>
            <person name="Hubbard S.S."/>
            <person name="Banfield J.F."/>
        </authorList>
    </citation>
    <scope>NUCLEOTIDE SEQUENCE [LARGE SCALE GENOMIC DNA]</scope>
</reference>
<dbReference type="PANTHER" id="PTHR15160:SF1">
    <property type="entry name" value="VON HIPPEL-LINDAU DISEASE TUMOR SUPPRESSOR"/>
    <property type="match status" value="1"/>
</dbReference>
<comment type="caution">
    <text evidence="2">The sequence shown here is derived from an EMBL/GenBank/DDBJ whole genome shotgun (WGS) entry which is preliminary data.</text>
</comment>
<name>A0A1F5YEG7_9BACT</name>
<dbReference type="SUPFAM" id="SSF103256">
    <property type="entry name" value="Hypothetical protein TM0160"/>
    <property type="match status" value="1"/>
</dbReference>
<organism evidence="2 3">
    <name type="scientific">Candidatus Glassbacteria bacterium GWA2_58_10</name>
    <dbReference type="NCBI Taxonomy" id="1817865"/>
    <lineage>
        <taxon>Bacteria</taxon>
        <taxon>Candidatus Glassiibacteriota</taxon>
    </lineage>
</organism>
<proteinExistence type="predicted"/>
<dbReference type="PANTHER" id="PTHR15160">
    <property type="entry name" value="VON HIPPEL-LINDAU PROTEIN"/>
    <property type="match status" value="1"/>
</dbReference>
<dbReference type="PROSITE" id="PS51658">
    <property type="entry name" value="BFN"/>
    <property type="match status" value="1"/>
</dbReference>
<evidence type="ECO:0000313" key="2">
    <source>
        <dbReference type="EMBL" id="OGF98533.1"/>
    </source>
</evidence>
<dbReference type="AlphaFoldDB" id="A0A1F5YEG7"/>
<gene>
    <name evidence="2" type="ORF">A2Z86_11450</name>
</gene>
<sequence length="164" mass="18385">MIELTISGLGIDSSNNSPVVLLKEKSGERVLPIWIGPSEASAIAMEISGVKFKRPLTHDLFKQVLLDLGVVLESVFISELKDNTYYARIYLKHEGKRIELDARPSDSIALALRMKAPIHTTEELLDSASKIMPKTVAQTEEYDPEVLRETLRKMNPEDFGKFSL</sequence>
<evidence type="ECO:0000259" key="1">
    <source>
        <dbReference type="PROSITE" id="PS51658"/>
    </source>
</evidence>
<dbReference type="Gene3D" id="3.10.690.10">
    <property type="entry name" value="Bifunctional nuclease domain"/>
    <property type="match status" value="1"/>
</dbReference>
<accession>A0A1F5YEG7</accession>
<dbReference type="InterPro" id="IPR003729">
    <property type="entry name" value="Bi_nuclease_dom"/>
</dbReference>
<dbReference type="InterPro" id="IPR036104">
    <property type="entry name" value="BFN_sf"/>
</dbReference>
<dbReference type="Pfam" id="PF02577">
    <property type="entry name" value="BFN_dom"/>
    <property type="match status" value="1"/>
</dbReference>
<dbReference type="GO" id="GO:0004518">
    <property type="term" value="F:nuclease activity"/>
    <property type="evidence" value="ECO:0007669"/>
    <property type="project" value="InterPro"/>
</dbReference>
<dbReference type="Proteomes" id="UP000176992">
    <property type="component" value="Unassembled WGS sequence"/>
</dbReference>
<dbReference type="EMBL" id="MFIV01000091">
    <property type="protein sequence ID" value="OGF98533.1"/>
    <property type="molecule type" value="Genomic_DNA"/>
</dbReference>
<evidence type="ECO:0000313" key="3">
    <source>
        <dbReference type="Proteomes" id="UP000176992"/>
    </source>
</evidence>
<feature type="domain" description="BFN" evidence="1">
    <location>
        <begin position="1"/>
        <end position="132"/>
    </location>
</feature>